<dbReference type="GO" id="GO:0032259">
    <property type="term" value="P:methylation"/>
    <property type="evidence" value="ECO:0007669"/>
    <property type="project" value="UniProtKB-KW"/>
</dbReference>
<keyword evidence="3" id="KW-0489">Methyltransferase</keyword>
<protein>
    <submittedName>
        <fullName evidence="3">UbiE/COQ5 methyltransferase family protein</fullName>
    </submittedName>
</protein>
<accession>A0A1V3XYJ9</accession>
<evidence type="ECO:0000259" key="1">
    <source>
        <dbReference type="Pfam" id="PF13847"/>
    </source>
</evidence>
<dbReference type="Pfam" id="PF13847">
    <property type="entry name" value="Methyltransf_31"/>
    <property type="match status" value="1"/>
</dbReference>
<dbReference type="Gene3D" id="3.40.50.150">
    <property type="entry name" value="Vaccinia Virus protein VP39"/>
    <property type="match status" value="1"/>
</dbReference>
<feature type="domain" description="Methyltransferase" evidence="1">
    <location>
        <begin position="38"/>
        <end position="73"/>
    </location>
</feature>
<dbReference type="InterPro" id="IPR029063">
    <property type="entry name" value="SAM-dependent_MTases_sf"/>
</dbReference>
<evidence type="ECO:0000313" key="2">
    <source>
        <dbReference type="EMBL" id="OOK67628.1"/>
    </source>
</evidence>
<dbReference type="GO" id="GO:0008168">
    <property type="term" value="F:methyltransferase activity"/>
    <property type="evidence" value="ECO:0007669"/>
    <property type="project" value="UniProtKB-KW"/>
</dbReference>
<proteinExistence type="predicted"/>
<evidence type="ECO:0000313" key="5">
    <source>
        <dbReference type="Proteomes" id="UP000189229"/>
    </source>
</evidence>
<dbReference type="Proteomes" id="UP000188532">
    <property type="component" value="Unassembled WGS sequence"/>
</dbReference>
<sequence>MSSTYALGHNDIEVQRLLLQGRLYNDYTEHALRLAGLRPGMRVLDVGCGPGDVSFIAARLVGPTGTVLGVDAAPR</sequence>
<dbReference type="AlphaFoldDB" id="A0A1V3XYJ9"/>
<name>A0A1V3XYJ9_MYCKA</name>
<dbReference type="SUPFAM" id="SSF53335">
    <property type="entry name" value="S-adenosyl-L-methionine-dependent methyltransferases"/>
    <property type="match status" value="1"/>
</dbReference>
<gene>
    <name evidence="3" type="ORF">BZL29_0168</name>
    <name evidence="2" type="ORF">BZL30_7780</name>
</gene>
<organism evidence="3 4">
    <name type="scientific">Mycobacterium kansasii</name>
    <dbReference type="NCBI Taxonomy" id="1768"/>
    <lineage>
        <taxon>Bacteria</taxon>
        <taxon>Bacillati</taxon>
        <taxon>Actinomycetota</taxon>
        <taxon>Actinomycetes</taxon>
        <taxon>Mycobacteriales</taxon>
        <taxon>Mycobacteriaceae</taxon>
        <taxon>Mycobacterium</taxon>
    </lineage>
</organism>
<keyword evidence="3" id="KW-0808">Transferase</keyword>
<evidence type="ECO:0000313" key="3">
    <source>
        <dbReference type="EMBL" id="OOK83846.1"/>
    </source>
</evidence>
<dbReference type="InterPro" id="IPR025714">
    <property type="entry name" value="Methyltranfer_dom"/>
</dbReference>
<reference evidence="4 5" key="1">
    <citation type="submission" date="2017-02" db="EMBL/GenBank/DDBJ databases">
        <title>Complete genome sequences of Mycobacterium kansasii strains isolated from rhesus macaques.</title>
        <authorList>
            <person name="Panda A."/>
            <person name="Nagaraj S."/>
            <person name="Zhao X."/>
            <person name="Tettelin H."/>
            <person name="Detolla L.J."/>
        </authorList>
    </citation>
    <scope>NUCLEOTIDE SEQUENCE [LARGE SCALE GENOMIC DNA]</scope>
    <source>
        <strain evidence="3 4">11-3469</strain>
        <strain evidence="2 5">11-3813</strain>
    </source>
</reference>
<dbReference type="EMBL" id="MVBN01000001">
    <property type="protein sequence ID" value="OOK83846.1"/>
    <property type="molecule type" value="Genomic_DNA"/>
</dbReference>
<evidence type="ECO:0000313" key="4">
    <source>
        <dbReference type="Proteomes" id="UP000188532"/>
    </source>
</evidence>
<dbReference type="Proteomes" id="UP000189229">
    <property type="component" value="Unassembled WGS sequence"/>
</dbReference>
<comment type="caution">
    <text evidence="3">The sequence shown here is derived from an EMBL/GenBank/DDBJ whole genome shotgun (WGS) entry which is preliminary data.</text>
</comment>
<dbReference type="EMBL" id="MVBM01000008">
    <property type="protein sequence ID" value="OOK67628.1"/>
    <property type="molecule type" value="Genomic_DNA"/>
</dbReference>